<reference evidence="1" key="1">
    <citation type="submission" date="2020-05" db="EMBL/GenBank/DDBJ databases">
        <authorList>
            <person name="Chiriac C."/>
            <person name="Salcher M."/>
            <person name="Ghai R."/>
            <person name="Kavagutti S V."/>
        </authorList>
    </citation>
    <scope>NUCLEOTIDE SEQUENCE</scope>
</reference>
<accession>A0A6J7X0E4</accession>
<proteinExistence type="predicted"/>
<dbReference type="EMBL" id="LR798286">
    <property type="protein sequence ID" value="CAB5220713.1"/>
    <property type="molecule type" value="Genomic_DNA"/>
</dbReference>
<name>A0A6J7X0E4_9CAUD</name>
<organism evidence="1">
    <name type="scientific">uncultured Caudovirales phage</name>
    <dbReference type="NCBI Taxonomy" id="2100421"/>
    <lineage>
        <taxon>Viruses</taxon>
        <taxon>Duplodnaviria</taxon>
        <taxon>Heunggongvirae</taxon>
        <taxon>Uroviricota</taxon>
        <taxon>Caudoviricetes</taxon>
        <taxon>Peduoviridae</taxon>
        <taxon>Maltschvirus</taxon>
        <taxon>Maltschvirus maltsch</taxon>
    </lineage>
</organism>
<evidence type="ECO:0000313" key="1">
    <source>
        <dbReference type="EMBL" id="CAB5220713.1"/>
    </source>
</evidence>
<protein>
    <submittedName>
        <fullName evidence="1">Uncharacterized protein</fullName>
    </submittedName>
</protein>
<gene>
    <name evidence="1" type="ORF">UFOVP241_21</name>
</gene>
<sequence length="63" mass="6799">MTVAQLIERLQAMPGHLPVMIEIPTDGSGGGADVDYHFTLDAELSSFPTQGRMAMIILNLEPT</sequence>